<dbReference type="SUPFAM" id="SSF56925">
    <property type="entry name" value="OMPA-like"/>
    <property type="match status" value="1"/>
</dbReference>
<gene>
    <name evidence="3" type="ORF">MNBD_ALPHA01-2122</name>
</gene>
<name>A0A3B0RAE5_9ZZZZ</name>
<reference evidence="3" key="1">
    <citation type="submission" date="2018-06" db="EMBL/GenBank/DDBJ databases">
        <authorList>
            <person name="Zhirakovskaya E."/>
        </authorList>
    </citation>
    <scope>NUCLEOTIDE SEQUENCE</scope>
</reference>
<dbReference type="AlphaFoldDB" id="A0A3B0RAE5"/>
<dbReference type="InterPro" id="IPR011250">
    <property type="entry name" value="OMP/PagP_B-barrel"/>
</dbReference>
<dbReference type="EMBL" id="UOEJ01000007">
    <property type="protein sequence ID" value="VAV90284.1"/>
    <property type="molecule type" value="Genomic_DNA"/>
</dbReference>
<dbReference type="Pfam" id="PF13505">
    <property type="entry name" value="OMP_b-brl"/>
    <property type="match status" value="1"/>
</dbReference>
<feature type="domain" description="Outer membrane protein beta-barrel" evidence="2">
    <location>
        <begin position="19"/>
        <end position="221"/>
    </location>
</feature>
<evidence type="ECO:0000313" key="3">
    <source>
        <dbReference type="EMBL" id="VAV90284.1"/>
    </source>
</evidence>
<accession>A0A3B0RAE5</accession>
<evidence type="ECO:0000259" key="2">
    <source>
        <dbReference type="Pfam" id="PF13505"/>
    </source>
</evidence>
<protein>
    <recommendedName>
        <fullName evidence="2">Outer membrane protein beta-barrel domain-containing protein</fullName>
    </recommendedName>
</protein>
<organism evidence="3">
    <name type="scientific">hydrothermal vent metagenome</name>
    <dbReference type="NCBI Taxonomy" id="652676"/>
    <lineage>
        <taxon>unclassified sequences</taxon>
        <taxon>metagenomes</taxon>
        <taxon>ecological metagenomes</taxon>
    </lineage>
</organism>
<sequence>MSNRFKTALVSATALTMATVTASGLMTSQAQAGLDGNPFEGLYLGLNANYSKVSANATYEILDANTNTFNGISSTSNKAGYGGVLYGGIGTNIWGPMYVGIEGGLGINGGTSLVSDGTASFGVKSGFSFDISTRLGMTISDNILIYGIGGYTAIKFSSRGFANDQSKSLGGYRYGAGLEFGILEDVAIRLEYVRTEHSAVTWAQGGDSFRFDPSTQVIKIGLILHMD</sequence>
<dbReference type="Gene3D" id="2.40.160.20">
    <property type="match status" value="1"/>
</dbReference>
<evidence type="ECO:0000256" key="1">
    <source>
        <dbReference type="ARBA" id="ARBA00022729"/>
    </source>
</evidence>
<proteinExistence type="predicted"/>
<keyword evidence="1" id="KW-0732">Signal</keyword>
<dbReference type="InterPro" id="IPR027385">
    <property type="entry name" value="Beta-barrel_OMP"/>
</dbReference>